<dbReference type="InterPro" id="IPR029058">
    <property type="entry name" value="AB_hydrolase_fold"/>
</dbReference>
<evidence type="ECO:0000256" key="3">
    <source>
        <dbReference type="ARBA" id="ARBA00022801"/>
    </source>
</evidence>
<dbReference type="RefSeq" id="WP_353651500.1">
    <property type="nucleotide sequence ID" value="NZ_CP159218.1"/>
</dbReference>
<comment type="similarity">
    <text evidence="1">Belongs to the peptidase S33 family.</text>
</comment>
<name>A0AAU8DWB2_9ACTN</name>
<evidence type="ECO:0000256" key="4">
    <source>
        <dbReference type="SAM" id="SignalP"/>
    </source>
</evidence>
<feature type="signal peptide" evidence="4">
    <location>
        <begin position="1"/>
        <end position="24"/>
    </location>
</feature>
<dbReference type="AlphaFoldDB" id="A0AAU8DWB2"/>
<dbReference type="PANTHER" id="PTHR43248">
    <property type="entry name" value="2-SUCCINYL-6-HYDROXY-2,4-CYCLOHEXADIENE-1-CARBOXYLATE SYNTHASE"/>
    <property type="match status" value="1"/>
</dbReference>
<feature type="chain" id="PRO_5043504577" evidence="4">
    <location>
        <begin position="25"/>
        <end position="550"/>
    </location>
</feature>
<keyword evidence="2 4" id="KW-0732">Signal</keyword>
<dbReference type="Pfam" id="PF00561">
    <property type="entry name" value="Abhydrolase_1"/>
    <property type="match status" value="1"/>
</dbReference>
<dbReference type="SUPFAM" id="SSF53474">
    <property type="entry name" value="alpha/beta-Hydrolases"/>
    <property type="match status" value="1"/>
</dbReference>
<sequence>MLPGSRRFTLAAVVVLLVAGCASVDGVAVDGTTAATTATGTADPGPTSTGPADIGPIPAGLDAYYTQALAWGDCKKYAASNIDKQVYAAPGLECARMKVPVDYANPDGEVAQIGVLRAKSTGGDAQRIGSVIFNPGGPGGSGMSLVGQLAAYGVAKGLQQRFDLVGFDPRGTGASLPIVQCNTDAERDAARAANLRTATQAGIDALNDQAKQTAERCVERTGKPQGIDGKSFLANVGTRDSARDIDVLRAAVGDRKLTFVGYSYGTRLGTEYAEKFTDNVRAMILDGAVDPTEDSRTSLIAQATSFQKTFEAFAASCAKTSGCALGAAASAPHDATTSFQKLVRPLLAKPLTLADGRKLTFNDAVTGAIQAMYSDALWPQLRTALSDLAAGKGDGLMALADQYEDRDKTGKYSPLQDAFTAINCVDRPSQEATDGSLEKEYNAAAPFTDPSDPVVHTKSVCDYWPVPSTYTPHTPKAPGLAKVLVISTTGDPATPYQAGVDLARDLGASLVTVKRDRHTAYLNAQISCVDDIGDAYLTDLTLPSTDATCS</sequence>
<reference evidence="6" key="1">
    <citation type="submission" date="2024-05" db="EMBL/GenBank/DDBJ databases">
        <authorList>
            <person name="Cai S.Y."/>
            <person name="Jin L.M."/>
            <person name="Li H.R."/>
        </authorList>
    </citation>
    <scope>NUCLEOTIDE SEQUENCE</scope>
    <source>
        <strain evidence="6">A5-74</strain>
    </source>
</reference>
<dbReference type="EMBL" id="CP159218">
    <property type="protein sequence ID" value="XCG65896.1"/>
    <property type="molecule type" value="Genomic_DNA"/>
</dbReference>
<evidence type="ECO:0000313" key="6">
    <source>
        <dbReference type="EMBL" id="XCG65896.1"/>
    </source>
</evidence>
<dbReference type="PANTHER" id="PTHR43248:SF29">
    <property type="entry name" value="TRIPEPTIDYL AMINOPEPTIDASE"/>
    <property type="match status" value="1"/>
</dbReference>
<dbReference type="Gene3D" id="3.40.50.1820">
    <property type="entry name" value="alpha/beta hydrolase"/>
    <property type="match status" value="1"/>
</dbReference>
<evidence type="ECO:0000256" key="1">
    <source>
        <dbReference type="ARBA" id="ARBA00010088"/>
    </source>
</evidence>
<protein>
    <submittedName>
        <fullName evidence="6">Alpha/beta hydrolase</fullName>
    </submittedName>
</protein>
<organism evidence="6">
    <name type="scientific">Nakamurella sp. A5-74</name>
    <dbReference type="NCBI Taxonomy" id="3158264"/>
    <lineage>
        <taxon>Bacteria</taxon>
        <taxon>Bacillati</taxon>
        <taxon>Actinomycetota</taxon>
        <taxon>Actinomycetes</taxon>
        <taxon>Nakamurellales</taxon>
        <taxon>Nakamurellaceae</taxon>
        <taxon>Nakamurella</taxon>
    </lineage>
</organism>
<dbReference type="InterPro" id="IPR051601">
    <property type="entry name" value="Serine_prot/Carboxylest_S33"/>
</dbReference>
<evidence type="ECO:0000259" key="5">
    <source>
        <dbReference type="Pfam" id="PF00561"/>
    </source>
</evidence>
<dbReference type="InterPro" id="IPR000073">
    <property type="entry name" value="AB_hydrolase_1"/>
</dbReference>
<dbReference type="PROSITE" id="PS51257">
    <property type="entry name" value="PROKAR_LIPOPROTEIN"/>
    <property type="match status" value="1"/>
</dbReference>
<gene>
    <name evidence="6" type="ORF">ABLG96_13395</name>
</gene>
<evidence type="ECO:0000256" key="2">
    <source>
        <dbReference type="ARBA" id="ARBA00022729"/>
    </source>
</evidence>
<dbReference type="GO" id="GO:0016787">
    <property type="term" value="F:hydrolase activity"/>
    <property type="evidence" value="ECO:0007669"/>
    <property type="project" value="UniProtKB-KW"/>
</dbReference>
<proteinExistence type="inferred from homology"/>
<keyword evidence="3 6" id="KW-0378">Hydrolase</keyword>
<feature type="domain" description="AB hydrolase-1" evidence="5">
    <location>
        <begin position="130"/>
        <end position="516"/>
    </location>
</feature>
<accession>A0AAU8DWB2</accession>